<dbReference type="InterPro" id="IPR011146">
    <property type="entry name" value="HIT-like"/>
</dbReference>
<dbReference type="InterPro" id="IPR036265">
    <property type="entry name" value="HIT-like_sf"/>
</dbReference>
<accession>A0A1I2YAM3</accession>
<evidence type="ECO:0000313" key="3">
    <source>
        <dbReference type="EMBL" id="SFH22723.1"/>
    </source>
</evidence>
<protein>
    <submittedName>
        <fullName evidence="3">Diadenosine tetraphosphate (Ap4A) hydrolase</fullName>
    </submittedName>
</protein>
<dbReference type="PANTHER" id="PTHR42997">
    <property type="entry name" value="HIT FAMILY HYDROLASE"/>
    <property type="match status" value="1"/>
</dbReference>
<dbReference type="AlphaFoldDB" id="A0A1I2YAM3"/>
<evidence type="ECO:0000259" key="2">
    <source>
        <dbReference type="PROSITE" id="PS51084"/>
    </source>
</evidence>
<evidence type="ECO:0000256" key="1">
    <source>
        <dbReference type="PROSITE-ProRule" id="PRU00464"/>
    </source>
</evidence>
<proteinExistence type="predicted"/>
<dbReference type="OrthoDB" id="9784774at2"/>
<evidence type="ECO:0000313" key="4">
    <source>
        <dbReference type="Proteomes" id="UP000199337"/>
    </source>
</evidence>
<dbReference type="Proteomes" id="UP000199337">
    <property type="component" value="Unassembled WGS sequence"/>
</dbReference>
<keyword evidence="4" id="KW-1185">Reference proteome</keyword>
<dbReference type="GO" id="GO:0016787">
    <property type="term" value="F:hydrolase activity"/>
    <property type="evidence" value="ECO:0007669"/>
    <property type="project" value="UniProtKB-KW"/>
</dbReference>
<feature type="domain" description="HIT" evidence="2">
    <location>
        <begin position="54"/>
        <end position="161"/>
    </location>
</feature>
<dbReference type="STRING" id="341036.SAMN05660649_04350"/>
<dbReference type="Gene3D" id="3.30.428.10">
    <property type="entry name" value="HIT-like"/>
    <property type="match status" value="1"/>
</dbReference>
<keyword evidence="3" id="KW-0378">Hydrolase</keyword>
<dbReference type="SUPFAM" id="SSF54197">
    <property type="entry name" value="HIT-like"/>
    <property type="match status" value="1"/>
</dbReference>
<dbReference type="Pfam" id="PF01230">
    <property type="entry name" value="HIT"/>
    <property type="match status" value="1"/>
</dbReference>
<feature type="short sequence motif" description="Histidine triad motif" evidence="1">
    <location>
        <begin position="146"/>
        <end position="150"/>
    </location>
</feature>
<name>A0A1I2YAM3_9FIRM</name>
<reference evidence="4" key="1">
    <citation type="submission" date="2016-10" db="EMBL/GenBank/DDBJ databases">
        <authorList>
            <person name="Varghese N."/>
            <person name="Submissions S."/>
        </authorList>
    </citation>
    <scope>NUCLEOTIDE SEQUENCE [LARGE SCALE GENOMIC DNA]</scope>
    <source>
        <strain evidence="4">DSM 17038</strain>
    </source>
</reference>
<dbReference type="EMBL" id="FOOX01000020">
    <property type="protein sequence ID" value="SFH22723.1"/>
    <property type="molecule type" value="Genomic_DNA"/>
</dbReference>
<gene>
    <name evidence="3" type="ORF">SAMN05660649_04350</name>
</gene>
<organism evidence="3 4">
    <name type="scientific">Desulfotruncus arcticus DSM 17038</name>
    <dbReference type="NCBI Taxonomy" id="1121424"/>
    <lineage>
        <taxon>Bacteria</taxon>
        <taxon>Bacillati</taxon>
        <taxon>Bacillota</taxon>
        <taxon>Clostridia</taxon>
        <taxon>Eubacteriales</taxon>
        <taxon>Desulfallaceae</taxon>
        <taxon>Desulfotruncus</taxon>
    </lineage>
</organism>
<sequence length="209" mass="23725">MAKPQDKCWIAKKGGNWKPIPLPGTVNKITCHTYCIYGMDGQKTCDFWEGQKNDTCPFCSPEETGSIIATSERVFAIYDNYPVSEGHALIIPRRHVEDYFELKFGEKKDVWAMVEVVKSLLNYIYRPDGYNIGINVLRDAGQTVPHCHVHLIPRYKGDVENPRGGVRGVIPGKKVYTVKDADGNKYIKWLEIEGDKVAREYKKVISNAD</sequence>
<dbReference type="PROSITE" id="PS51084">
    <property type="entry name" value="HIT_2"/>
    <property type="match status" value="1"/>
</dbReference>
<dbReference type="InterPro" id="IPR052908">
    <property type="entry name" value="AP-4-A_phosphorylase"/>
</dbReference>
<dbReference type="PANTHER" id="PTHR42997:SF1">
    <property type="entry name" value="AP-4-A PHOSPHORYLASE"/>
    <property type="match status" value="1"/>
</dbReference>